<dbReference type="InParanoid" id="A0A6M4H7T8"/>
<protein>
    <submittedName>
        <fullName evidence="3">Uncharacterized protein</fullName>
    </submittedName>
</protein>
<keyword evidence="4" id="KW-1185">Reference proteome</keyword>
<dbReference type="AlphaFoldDB" id="A0A6M4H7T8"/>
<feature type="chain" id="PRO_5026691665" evidence="2">
    <location>
        <begin position="37"/>
        <end position="295"/>
    </location>
</feature>
<feature type="signal peptide" evidence="2">
    <location>
        <begin position="1"/>
        <end position="36"/>
    </location>
</feature>
<evidence type="ECO:0000313" key="3">
    <source>
        <dbReference type="EMBL" id="QJR14057.1"/>
    </source>
</evidence>
<dbReference type="SUPFAM" id="SSF101447">
    <property type="entry name" value="Formin homology 2 domain (FH2 domain)"/>
    <property type="match status" value="1"/>
</dbReference>
<keyword evidence="2" id="KW-0732">Signal</keyword>
<evidence type="ECO:0000256" key="2">
    <source>
        <dbReference type="SAM" id="SignalP"/>
    </source>
</evidence>
<name>A0A6M4H7T8_9PROT</name>
<proteinExistence type="predicted"/>
<organism evidence="3 4">
    <name type="scientific">Usitatibacter palustris</name>
    <dbReference type="NCBI Taxonomy" id="2732487"/>
    <lineage>
        <taxon>Bacteria</taxon>
        <taxon>Pseudomonadati</taxon>
        <taxon>Pseudomonadota</taxon>
        <taxon>Betaproteobacteria</taxon>
        <taxon>Nitrosomonadales</taxon>
        <taxon>Usitatibacteraceae</taxon>
        <taxon>Usitatibacter</taxon>
    </lineage>
</organism>
<gene>
    <name evidence="3" type="ORF">DSM104440_00849</name>
</gene>
<dbReference type="Proteomes" id="UP000503096">
    <property type="component" value="Chromosome"/>
</dbReference>
<feature type="region of interest" description="Disordered" evidence="1">
    <location>
        <begin position="186"/>
        <end position="206"/>
    </location>
</feature>
<dbReference type="KEGG" id="upl:DSM104440_00849"/>
<evidence type="ECO:0000256" key="1">
    <source>
        <dbReference type="SAM" id="MobiDB-lite"/>
    </source>
</evidence>
<evidence type="ECO:0000313" key="4">
    <source>
        <dbReference type="Proteomes" id="UP000503096"/>
    </source>
</evidence>
<feature type="compositionally biased region" description="Pro residues" evidence="1">
    <location>
        <begin position="193"/>
        <end position="206"/>
    </location>
</feature>
<dbReference type="EMBL" id="CP053073">
    <property type="protein sequence ID" value="QJR14057.1"/>
    <property type="molecule type" value="Genomic_DNA"/>
</dbReference>
<accession>A0A6M4H7T8</accession>
<reference evidence="3 4" key="1">
    <citation type="submission" date="2020-04" db="EMBL/GenBank/DDBJ databases">
        <title>Usitatibacter rugosus gen. nov., sp. nov. and Usitatibacter palustris sp. nov., novel members of Usitatibacteraceae fam. nov. within the order Nitrosomonadales isolated from soil.</title>
        <authorList>
            <person name="Huber K.J."/>
            <person name="Neumann-Schaal M."/>
            <person name="Geppert A."/>
            <person name="Luckner M."/>
            <person name="Wanner G."/>
            <person name="Overmann J."/>
        </authorList>
    </citation>
    <scope>NUCLEOTIDE SEQUENCE [LARGE SCALE GENOMIC DNA]</scope>
    <source>
        <strain evidence="3 4">Swamp67</strain>
    </source>
</reference>
<sequence>MIPFMRTLALPRKAISLIATLVVAAALSLTATSARAGCGTIHTANMTPNWTWVTIYDLGKTIQLDYGWVAPHSIRSWTAGASPLFFACGSFYYVRGEVHTATGPKPDGGVKIFDTTVQLNPQLRNWPDLVISALTDGLTCMGTAGACAVKWGLKEGVKIAALGADSFGSATCLHSNDGKNFWWTNSDQCLPTTKPPPPPPPPPPPKYSLGDTRRVGVGYNTESYQIKPRVVGSYLVSMDERRKGKWTSLNPAIVSMEKFGGYYDGHFRALKAGKATITWEYKGQKASVVIDVQGR</sequence>
<dbReference type="Gene3D" id="2.60.40.1080">
    <property type="match status" value="1"/>
</dbReference>